<gene>
    <name evidence="2" type="ORF">AMSG_01894</name>
</gene>
<feature type="region of interest" description="Disordered" evidence="1">
    <location>
        <begin position="1"/>
        <end position="22"/>
    </location>
</feature>
<sequence>MASRGQGDDAEEQGMAEGNNSRFHTAGCTLFTTPESLTLSRLVGHDPLPDDVLPSDGQHPELPEVWMDPDDGLLSVANVAENVCLVAYLTILPPFVVVDADGDRYPSAPAQTADADGPIDVTTLVVVVPPTSVVDLGYVEHVDVDAGLDPRRFLTIRMQCSRPTLPRWSRTSRSWRWPTGPTPATARWHCASPRLSMRMWRAAEVMCTLCQWRCRQAQPRGRTAARRACAAPLLTFFRTLGTRMTLHVQRVHHCVPLLLARSLPSATAPRRGVATPATSLAGIRS</sequence>
<proteinExistence type="predicted"/>
<keyword evidence="3" id="KW-1185">Reference proteome</keyword>
<feature type="non-terminal residue" evidence="2">
    <location>
        <position position="1"/>
    </location>
</feature>
<reference evidence="2 3" key="1">
    <citation type="submission" date="2010-05" db="EMBL/GenBank/DDBJ databases">
        <title>The Genome Sequence of Thecamonas trahens ATCC 50062.</title>
        <authorList>
            <consortium name="The Broad Institute Genome Sequencing Platform"/>
            <person name="Russ C."/>
            <person name="Cuomo C."/>
            <person name="Shea T."/>
            <person name="Young S.K."/>
            <person name="Zeng Q."/>
            <person name="Koehrsen M."/>
            <person name="Haas B."/>
            <person name="Borodovsky M."/>
            <person name="Guigo R."/>
            <person name="Alvarado L."/>
            <person name="Berlin A."/>
            <person name="Bochicchio J."/>
            <person name="Borenstein D."/>
            <person name="Chapman S."/>
            <person name="Chen Z."/>
            <person name="Freedman E."/>
            <person name="Gellesch M."/>
            <person name="Goldberg J."/>
            <person name="Griggs A."/>
            <person name="Gujja S."/>
            <person name="Heilman E."/>
            <person name="Heiman D."/>
            <person name="Hepburn T."/>
            <person name="Howarth C."/>
            <person name="Jen D."/>
            <person name="Larson L."/>
            <person name="Mehta T."/>
            <person name="Park D."/>
            <person name="Pearson M."/>
            <person name="Roberts A."/>
            <person name="Saif S."/>
            <person name="Shenoy N."/>
            <person name="Sisk P."/>
            <person name="Stolte C."/>
            <person name="Sykes S."/>
            <person name="Thomson T."/>
            <person name="Walk T."/>
            <person name="White J."/>
            <person name="Yandava C."/>
            <person name="Burger G."/>
            <person name="Gray M.W."/>
            <person name="Holland P.W.H."/>
            <person name="King N."/>
            <person name="Lang F.B.F."/>
            <person name="Roger A.J."/>
            <person name="Ruiz-Trillo I."/>
            <person name="Lander E."/>
            <person name="Nusbaum C."/>
        </authorList>
    </citation>
    <scope>NUCLEOTIDE SEQUENCE [LARGE SCALE GENOMIC DNA]</scope>
    <source>
        <strain evidence="2 3">ATCC 50062</strain>
    </source>
</reference>
<dbReference type="AlphaFoldDB" id="A0A0L0DTP9"/>
<dbReference type="EMBL" id="GL349439">
    <property type="protein sequence ID" value="KNC55625.1"/>
    <property type="molecule type" value="Genomic_DNA"/>
</dbReference>
<name>A0A0L0DTP9_THETB</name>
<protein>
    <submittedName>
        <fullName evidence="2">Peptidase M23 domain-containing protein</fullName>
    </submittedName>
</protein>
<organism evidence="2 3">
    <name type="scientific">Thecamonas trahens ATCC 50062</name>
    <dbReference type="NCBI Taxonomy" id="461836"/>
    <lineage>
        <taxon>Eukaryota</taxon>
        <taxon>Apusozoa</taxon>
        <taxon>Apusomonadida</taxon>
        <taxon>Apusomonadidae</taxon>
        <taxon>Thecamonas</taxon>
    </lineage>
</organism>
<evidence type="ECO:0000313" key="3">
    <source>
        <dbReference type="Proteomes" id="UP000054408"/>
    </source>
</evidence>
<dbReference type="RefSeq" id="XP_013761398.1">
    <property type="nucleotide sequence ID" value="XM_013905944.1"/>
</dbReference>
<dbReference type="Proteomes" id="UP000054408">
    <property type="component" value="Unassembled WGS sequence"/>
</dbReference>
<evidence type="ECO:0000313" key="2">
    <source>
        <dbReference type="EMBL" id="KNC55625.1"/>
    </source>
</evidence>
<evidence type="ECO:0000256" key="1">
    <source>
        <dbReference type="SAM" id="MobiDB-lite"/>
    </source>
</evidence>
<dbReference type="GeneID" id="25561615"/>
<accession>A0A0L0DTP9</accession>